<dbReference type="PANTHER" id="PTHR19282:SF522">
    <property type="entry name" value="TETRASPANIN"/>
    <property type="match status" value="1"/>
</dbReference>
<evidence type="ECO:0000256" key="5">
    <source>
        <dbReference type="SAM" id="MobiDB-lite"/>
    </source>
</evidence>
<evidence type="ECO:0000256" key="4">
    <source>
        <dbReference type="ARBA" id="ARBA00023136"/>
    </source>
</evidence>
<feature type="compositionally biased region" description="Low complexity" evidence="5">
    <location>
        <begin position="243"/>
        <end position="253"/>
    </location>
</feature>
<dbReference type="AlphaFoldDB" id="A0AAV3Q424"/>
<dbReference type="Pfam" id="PF00335">
    <property type="entry name" value="Tetraspanin"/>
    <property type="match status" value="1"/>
</dbReference>
<keyword evidence="4 6" id="KW-0472">Membrane</keyword>
<evidence type="ECO:0000256" key="1">
    <source>
        <dbReference type="ARBA" id="ARBA00004141"/>
    </source>
</evidence>
<organism evidence="7 8">
    <name type="scientific">Lithospermum erythrorhizon</name>
    <name type="common">Purple gromwell</name>
    <name type="synonym">Lithospermum officinale var. erythrorhizon</name>
    <dbReference type="NCBI Taxonomy" id="34254"/>
    <lineage>
        <taxon>Eukaryota</taxon>
        <taxon>Viridiplantae</taxon>
        <taxon>Streptophyta</taxon>
        <taxon>Embryophyta</taxon>
        <taxon>Tracheophyta</taxon>
        <taxon>Spermatophyta</taxon>
        <taxon>Magnoliopsida</taxon>
        <taxon>eudicotyledons</taxon>
        <taxon>Gunneridae</taxon>
        <taxon>Pentapetalae</taxon>
        <taxon>asterids</taxon>
        <taxon>lamiids</taxon>
        <taxon>Boraginales</taxon>
        <taxon>Boraginaceae</taxon>
        <taxon>Boraginoideae</taxon>
        <taxon>Lithospermeae</taxon>
        <taxon>Lithospermum</taxon>
    </lineage>
</organism>
<accession>A0AAV3Q424</accession>
<dbReference type="InterPro" id="IPR018499">
    <property type="entry name" value="Tetraspanin/Peripherin"/>
</dbReference>
<feature type="transmembrane region" description="Helical" evidence="6">
    <location>
        <begin position="71"/>
        <end position="92"/>
    </location>
</feature>
<comment type="caution">
    <text evidence="7">The sequence shown here is derived from an EMBL/GenBank/DDBJ whole genome shotgun (WGS) entry which is preliminary data.</text>
</comment>
<gene>
    <name evidence="7" type="ORF">LIER_15151</name>
</gene>
<feature type="transmembrane region" description="Helical" evidence="6">
    <location>
        <begin position="104"/>
        <end position="125"/>
    </location>
</feature>
<feature type="transmembrane region" description="Helical" evidence="6">
    <location>
        <begin position="9"/>
        <end position="29"/>
    </location>
</feature>
<evidence type="ECO:0000256" key="2">
    <source>
        <dbReference type="ARBA" id="ARBA00022692"/>
    </source>
</evidence>
<dbReference type="PRINTS" id="PR00259">
    <property type="entry name" value="TMFOUR"/>
</dbReference>
<protein>
    <submittedName>
        <fullName evidence="7">Scaffold/adaptor protein</fullName>
    </submittedName>
</protein>
<proteinExistence type="predicted"/>
<feature type="transmembrane region" description="Helical" evidence="6">
    <location>
        <begin position="154"/>
        <end position="175"/>
    </location>
</feature>
<dbReference type="Proteomes" id="UP001454036">
    <property type="component" value="Unassembled WGS sequence"/>
</dbReference>
<evidence type="ECO:0000313" key="7">
    <source>
        <dbReference type="EMBL" id="GAA0158023.1"/>
    </source>
</evidence>
<feature type="region of interest" description="Disordered" evidence="5">
    <location>
        <begin position="202"/>
        <end position="267"/>
    </location>
</feature>
<dbReference type="PANTHER" id="PTHR19282">
    <property type="entry name" value="TETRASPANIN"/>
    <property type="match status" value="1"/>
</dbReference>
<keyword evidence="2 6" id="KW-0812">Transmembrane</keyword>
<evidence type="ECO:0000256" key="6">
    <source>
        <dbReference type="SAM" id="Phobius"/>
    </source>
</evidence>
<keyword evidence="8" id="KW-1185">Reference proteome</keyword>
<name>A0AAV3Q424_LITER</name>
<evidence type="ECO:0000313" key="8">
    <source>
        <dbReference type="Proteomes" id="UP001454036"/>
    </source>
</evidence>
<comment type="subcellular location">
    <subcellularLocation>
        <location evidence="1">Membrane</location>
        <topology evidence="1">Multi-pass membrane protein</topology>
    </subcellularLocation>
</comment>
<sequence>MSCRGCFEFFLKLLNFLLTLVGYGIYLFVEYKNAAPSDEPPSGPEFVQLGRPMMMAVTLGANAFDNLPKAWFIYLYIGVGAVLVLISCCGCISTATRNGCCLTCYSVLVILLILVELGCAAFIFFKKDWEDVIPTDKTGNFEMISDFLEDNWDIIKWVALGIVVLQAFVFLLALAAKASNSPAEHDSDDEYITPGQQIRQPLITPTTGVPVSGALDSRPSRNDAWSQRMREKYGLDTSEFTYNSSQSNRNQQNDAQPTEEKSCCTIM</sequence>
<dbReference type="GO" id="GO:0016020">
    <property type="term" value="C:membrane"/>
    <property type="evidence" value="ECO:0007669"/>
    <property type="project" value="UniProtKB-SubCell"/>
</dbReference>
<feature type="compositionally biased region" description="Basic and acidic residues" evidence="5">
    <location>
        <begin position="258"/>
        <end position="267"/>
    </location>
</feature>
<reference evidence="7 8" key="1">
    <citation type="submission" date="2024-01" db="EMBL/GenBank/DDBJ databases">
        <title>The complete chloroplast genome sequence of Lithospermum erythrorhizon: insights into the phylogenetic relationship among Boraginaceae species and the maternal lineages of purple gromwells.</title>
        <authorList>
            <person name="Okada T."/>
            <person name="Watanabe K."/>
        </authorList>
    </citation>
    <scope>NUCLEOTIDE SEQUENCE [LARGE SCALE GENOMIC DNA]</scope>
</reference>
<keyword evidence="3 6" id="KW-1133">Transmembrane helix</keyword>
<evidence type="ECO:0000256" key="3">
    <source>
        <dbReference type="ARBA" id="ARBA00022989"/>
    </source>
</evidence>
<dbReference type="EMBL" id="BAABME010003237">
    <property type="protein sequence ID" value="GAA0158023.1"/>
    <property type="molecule type" value="Genomic_DNA"/>
</dbReference>